<evidence type="ECO:0000256" key="9">
    <source>
        <dbReference type="SAM" id="Phobius"/>
    </source>
</evidence>
<comment type="similarity">
    <text evidence="2">Belongs to the oligopeptide OPT transporter family.</text>
</comment>
<gene>
    <name evidence="10" type="ORF">PoMZ_00008</name>
</gene>
<evidence type="ECO:0000313" key="11">
    <source>
        <dbReference type="Proteomes" id="UP000294847"/>
    </source>
</evidence>
<evidence type="ECO:0000313" key="10">
    <source>
        <dbReference type="EMBL" id="QBZ55116.1"/>
    </source>
</evidence>
<feature type="transmembrane region" description="Helical" evidence="9">
    <location>
        <begin position="725"/>
        <end position="745"/>
    </location>
</feature>
<evidence type="ECO:0000256" key="4">
    <source>
        <dbReference type="ARBA" id="ARBA00022692"/>
    </source>
</evidence>
<dbReference type="NCBIfam" id="TIGR00728">
    <property type="entry name" value="OPT_sfam"/>
    <property type="match status" value="1"/>
</dbReference>
<feature type="transmembrane region" description="Helical" evidence="9">
    <location>
        <begin position="575"/>
        <end position="597"/>
    </location>
</feature>
<reference evidence="10 11" key="1">
    <citation type="journal article" date="2019" name="Mol. Biol. Evol.">
        <title>Blast fungal genomes show frequent chromosomal changes, gene gains and losses, and effector gene turnover.</title>
        <authorList>
            <person name="Gomez Luciano L.B."/>
            <person name="Jason Tsai I."/>
            <person name="Chuma I."/>
            <person name="Tosa Y."/>
            <person name="Chen Y.H."/>
            <person name="Li J.Y."/>
            <person name="Li M.Y."/>
            <person name="Jade Lu M.Y."/>
            <person name="Nakayashiki H."/>
            <person name="Li W.H."/>
        </authorList>
    </citation>
    <scope>NUCLEOTIDE SEQUENCE [LARGE SCALE GENOMIC DNA]</scope>
    <source>
        <strain evidence="10">MZ5-1-6</strain>
    </source>
</reference>
<accession>A0A4P7N397</accession>
<dbReference type="GO" id="GO:0015031">
    <property type="term" value="P:protein transport"/>
    <property type="evidence" value="ECO:0007669"/>
    <property type="project" value="UniProtKB-KW"/>
</dbReference>
<evidence type="ECO:0000256" key="7">
    <source>
        <dbReference type="ARBA" id="ARBA00022989"/>
    </source>
</evidence>
<evidence type="ECO:0008006" key="12">
    <source>
        <dbReference type="Google" id="ProtNLM"/>
    </source>
</evidence>
<feature type="transmembrane region" description="Helical" evidence="9">
    <location>
        <begin position="658"/>
        <end position="678"/>
    </location>
</feature>
<keyword evidence="6" id="KW-0653">Protein transport</keyword>
<dbReference type="GO" id="GO:0035673">
    <property type="term" value="F:oligopeptide transmembrane transporter activity"/>
    <property type="evidence" value="ECO:0007669"/>
    <property type="project" value="InterPro"/>
</dbReference>
<keyword evidence="8 9" id="KW-0472">Membrane</keyword>
<evidence type="ECO:0000256" key="3">
    <source>
        <dbReference type="ARBA" id="ARBA00022448"/>
    </source>
</evidence>
<dbReference type="Proteomes" id="UP000294847">
    <property type="component" value="Chromosome 2"/>
</dbReference>
<dbReference type="GO" id="GO:0016020">
    <property type="term" value="C:membrane"/>
    <property type="evidence" value="ECO:0007669"/>
    <property type="project" value="UniProtKB-SubCell"/>
</dbReference>
<feature type="transmembrane region" description="Helical" evidence="9">
    <location>
        <begin position="548"/>
        <end position="568"/>
    </location>
</feature>
<feature type="transmembrane region" description="Helical" evidence="9">
    <location>
        <begin position="327"/>
        <end position="343"/>
    </location>
</feature>
<sequence length="870" mass="96537">MSDQIKDEKSSANVVDGGVLKEKQSAFSAARGSLDELPLPESVDASLLATDGDLIEARAIAARMTNDEVKSILLNVVKIHNDDPNFPFPVLEKIRGFIANPAVFENPEKHEELFAEMKLEAALITNNSPYSEVRAVVDNHDDPSLPVSTVRAWVIGMIFSVLLAFINQLFSIRQPSILVASNVAQILSYPLGKLWEKVMPDYGVNMFGSRISLNPGPFNKKEHMLITIMANVAYSTPYTNNIIWAQYLPTFFNQHYAGQFSYQILIGLSTNFIGYGIAGLTRRFLVYPSFCVWPSSLVTIALNTAFHDDNSTPVKAPFRKMISMSRYRFFLYAFSAMFIYFWFPDFIFQALSIFSWLSWIAPDNVNLNAVVGFNNGLGINPWPTFDWNTLLYNSLDPLMIPFFSTLNMTIGMAVSTITALGLWYTNAWNTGHLPINSNGVFDNTGSRFNVTRVIDSRGIFDSAKYTSYSMAYLAAGNICVYIFFFAIYPATVVYIGLYHRYEITMGFKSLWKSFKPKKKDENGNAIIEPLGSDVHNRLMSAYKEAPEWWYMSLLVISIALGIGGIAGYETFTTPGVIFYGLALCLIFVVPCGIVAAMTGAQVTLNVLAEFIGGSWVEGNALAMNFFKCYGYVTCAHALAFANDLKLAHYVKIPPRTTFIAQVVATLVSTFVCTGVLNFQMNMIPGVCTPDAPNRFTCPGINTFFTASVLWGTIGPKKVFGSGGQYTAALVGFPIGAALPFIFWALQRKYRGSRWLRQVHPVAMLYGSLSLSPYNLSYQWPAVPIAWLSWIYIKQRYLALWSKYNFVLSGAFSSGVAVAAIIIFFALQWGGDISLDWWGNQVVSQGCEASACVRLPLAKGETFGPPAGSWS</sequence>
<protein>
    <recommendedName>
        <fullName evidence="12">Oligopeptide transporter 2</fullName>
    </recommendedName>
</protein>
<evidence type="ECO:0000256" key="1">
    <source>
        <dbReference type="ARBA" id="ARBA00004141"/>
    </source>
</evidence>
<keyword evidence="7 9" id="KW-1133">Transmembrane helix</keyword>
<evidence type="ECO:0000256" key="5">
    <source>
        <dbReference type="ARBA" id="ARBA00022856"/>
    </source>
</evidence>
<keyword evidence="5" id="KW-0571">Peptide transport</keyword>
<organism evidence="10 11">
    <name type="scientific">Pyricularia oryzae</name>
    <name type="common">Rice blast fungus</name>
    <name type="synonym">Magnaporthe oryzae</name>
    <dbReference type="NCBI Taxonomy" id="318829"/>
    <lineage>
        <taxon>Eukaryota</taxon>
        <taxon>Fungi</taxon>
        <taxon>Dikarya</taxon>
        <taxon>Ascomycota</taxon>
        <taxon>Pezizomycotina</taxon>
        <taxon>Sordariomycetes</taxon>
        <taxon>Sordariomycetidae</taxon>
        <taxon>Magnaporthales</taxon>
        <taxon>Pyriculariaceae</taxon>
        <taxon>Pyricularia</taxon>
    </lineage>
</organism>
<feature type="transmembrane region" description="Helical" evidence="9">
    <location>
        <begin position="152"/>
        <end position="170"/>
    </location>
</feature>
<dbReference type="InterPro" id="IPR004648">
    <property type="entry name" value="Oligpept_transpt"/>
</dbReference>
<comment type="subcellular location">
    <subcellularLocation>
        <location evidence="1">Membrane</location>
        <topology evidence="1">Multi-pass membrane protein</topology>
    </subcellularLocation>
</comment>
<evidence type="ECO:0000256" key="2">
    <source>
        <dbReference type="ARBA" id="ARBA00008807"/>
    </source>
</evidence>
<dbReference type="AlphaFoldDB" id="A0A4P7N397"/>
<keyword evidence="3" id="KW-0813">Transport</keyword>
<feature type="transmembrane region" description="Helical" evidence="9">
    <location>
        <begin position="260"/>
        <end position="278"/>
    </location>
</feature>
<feature type="transmembrane region" description="Helical" evidence="9">
    <location>
        <begin position="398"/>
        <end position="424"/>
    </location>
</feature>
<keyword evidence="4 9" id="KW-0812">Transmembrane</keyword>
<dbReference type="Pfam" id="PF03169">
    <property type="entry name" value="OPT"/>
    <property type="match status" value="1"/>
</dbReference>
<name>A0A4P7N397_PYROR</name>
<evidence type="ECO:0000256" key="8">
    <source>
        <dbReference type="ARBA" id="ARBA00023136"/>
    </source>
</evidence>
<dbReference type="NCBIfam" id="TIGR00727">
    <property type="entry name" value="ISP4_OPT"/>
    <property type="match status" value="1"/>
</dbReference>
<dbReference type="EMBL" id="CP034205">
    <property type="protein sequence ID" value="QBZ55116.1"/>
    <property type="molecule type" value="Genomic_DNA"/>
</dbReference>
<feature type="transmembrane region" description="Helical" evidence="9">
    <location>
        <begin position="804"/>
        <end position="826"/>
    </location>
</feature>
<feature type="transmembrane region" description="Helical" evidence="9">
    <location>
        <begin position="472"/>
        <end position="497"/>
    </location>
</feature>
<evidence type="ECO:0000256" key="6">
    <source>
        <dbReference type="ARBA" id="ARBA00022927"/>
    </source>
</evidence>
<dbReference type="InterPro" id="IPR004813">
    <property type="entry name" value="OPT"/>
</dbReference>
<dbReference type="PANTHER" id="PTHR22601">
    <property type="entry name" value="ISP4 LIKE PROTEIN"/>
    <property type="match status" value="1"/>
</dbReference>
<proteinExistence type="inferred from homology"/>
<feature type="transmembrane region" description="Helical" evidence="9">
    <location>
        <begin position="284"/>
        <end position="306"/>
    </location>
</feature>